<feature type="region of interest" description="Disordered" evidence="1">
    <location>
        <begin position="1"/>
        <end position="25"/>
    </location>
</feature>
<dbReference type="EMBL" id="JAKXMK010000003">
    <property type="protein sequence ID" value="MCH6164896.1"/>
    <property type="molecule type" value="Genomic_DNA"/>
</dbReference>
<evidence type="ECO:0000313" key="2">
    <source>
        <dbReference type="EMBL" id="MCH6164896.1"/>
    </source>
</evidence>
<evidence type="ECO:0000313" key="3">
    <source>
        <dbReference type="Proteomes" id="UP001299970"/>
    </source>
</evidence>
<dbReference type="Proteomes" id="UP001299970">
    <property type="component" value="Unassembled WGS sequence"/>
</dbReference>
<dbReference type="RefSeq" id="WP_343959594.1">
    <property type="nucleotide sequence ID" value="NZ_BAAAJF010000009.1"/>
</dbReference>
<evidence type="ECO:0000256" key="1">
    <source>
        <dbReference type="SAM" id="MobiDB-lite"/>
    </source>
</evidence>
<accession>A0ABS9T8N1</accession>
<protein>
    <submittedName>
        <fullName evidence="2">Uncharacterized protein</fullName>
    </submittedName>
</protein>
<organism evidence="2 3">
    <name type="scientific">Pseudonocardia alaniniphila</name>
    <dbReference type="NCBI Taxonomy" id="75291"/>
    <lineage>
        <taxon>Bacteria</taxon>
        <taxon>Bacillati</taxon>
        <taxon>Actinomycetota</taxon>
        <taxon>Actinomycetes</taxon>
        <taxon>Pseudonocardiales</taxon>
        <taxon>Pseudonocardiaceae</taxon>
        <taxon>Pseudonocardia</taxon>
    </lineage>
</organism>
<comment type="caution">
    <text evidence="2">The sequence shown here is derived from an EMBL/GenBank/DDBJ whole genome shotgun (WGS) entry which is preliminary data.</text>
</comment>
<sequence length="56" mass="6403">MSGSTDHGSASDYLWPARRQQPSVRHETRFVEPDRHQLHAVLDEGATVMDELFPLK</sequence>
<gene>
    <name evidence="2" type="ORF">MMF94_04290</name>
</gene>
<reference evidence="2 3" key="1">
    <citation type="submission" date="2022-03" db="EMBL/GenBank/DDBJ databases">
        <title>Pseudonocardia alaer sp. nov., a novel actinomycete isolated from reed forest soil.</title>
        <authorList>
            <person name="Wang L."/>
        </authorList>
    </citation>
    <scope>NUCLEOTIDE SEQUENCE [LARGE SCALE GENOMIC DNA]</scope>
    <source>
        <strain evidence="2 3">Y-16303</strain>
    </source>
</reference>
<proteinExistence type="predicted"/>
<keyword evidence="3" id="KW-1185">Reference proteome</keyword>
<name>A0ABS9T8N1_9PSEU</name>